<evidence type="ECO:0000256" key="1">
    <source>
        <dbReference type="SAM" id="MobiDB-lite"/>
    </source>
</evidence>
<gene>
    <name evidence="2" type="ORF">GUITHDRAFT_106849</name>
</gene>
<evidence type="ECO:0000313" key="3">
    <source>
        <dbReference type="EnsemblProtists" id="EKX47406"/>
    </source>
</evidence>
<protein>
    <submittedName>
        <fullName evidence="2 3">Uncharacterized protein</fullName>
    </submittedName>
</protein>
<sequence length="147" mass="16267">MKSFGILNTLEPPVTPRDALGLNQHKHVDELRSIKPAIHEGTGASREWSFDFDEVSSDSDSDSSEGNISDTPRTTIVEEEEISSARSKRDEHGRMVVDATELAANRHPGLELSKRRGVEMSRRHGGIETTSMMSHPIDASTNNTREV</sequence>
<proteinExistence type="predicted"/>
<evidence type="ECO:0000313" key="4">
    <source>
        <dbReference type="Proteomes" id="UP000011087"/>
    </source>
</evidence>
<dbReference type="Proteomes" id="UP000011087">
    <property type="component" value="Unassembled WGS sequence"/>
</dbReference>
<feature type="region of interest" description="Disordered" evidence="1">
    <location>
        <begin position="33"/>
        <end position="147"/>
    </location>
</feature>
<dbReference type="GeneID" id="17303992"/>
<reference evidence="3" key="3">
    <citation type="submission" date="2016-03" db="UniProtKB">
        <authorList>
            <consortium name="EnsemblProtists"/>
        </authorList>
    </citation>
    <scope>IDENTIFICATION</scope>
</reference>
<feature type="compositionally biased region" description="Acidic residues" evidence="1">
    <location>
        <begin position="50"/>
        <end position="63"/>
    </location>
</feature>
<dbReference type="AlphaFoldDB" id="L1JFZ0"/>
<dbReference type="RefSeq" id="XP_005834386.1">
    <property type="nucleotide sequence ID" value="XM_005834329.1"/>
</dbReference>
<organism evidence="2">
    <name type="scientific">Guillardia theta (strain CCMP2712)</name>
    <name type="common">Cryptophyte</name>
    <dbReference type="NCBI Taxonomy" id="905079"/>
    <lineage>
        <taxon>Eukaryota</taxon>
        <taxon>Cryptophyceae</taxon>
        <taxon>Pyrenomonadales</taxon>
        <taxon>Geminigeraceae</taxon>
        <taxon>Guillardia</taxon>
    </lineage>
</organism>
<dbReference type="HOGENOM" id="CLU_1771617_0_0_1"/>
<feature type="compositionally biased region" description="Polar residues" evidence="1">
    <location>
        <begin position="128"/>
        <end position="147"/>
    </location>
</feature>
<accession>L1JFZ0</accession>
<feature type="compositionally biased region" description="Basic and acidic residues" evidence="1">
    <location>
        <begin position="108"/>
        <end position="126"/>
    </location>
</feature>
<reference evidence="4" key="2">
    <citation type="submission" date="2012-11" db="EMBL/GenBank/DDBJ databases">
        <authorList>
            <person name="Kuo A."/>
            <person name="Curtis B.A."/>
            <person name="Tanifuji G."/>
            <person name="Burki F."/>
            <person name="Gruber A."/>
            <person name="Irimia M."/>
            <person name="Maruyama S."/>
            <person name="Arias M.C."/>
            <person name="Ball S.G."/>
            <person name="Gile G.H."/>
            <person name="Hirakawa Y."/>
            <person name="Hopkins J.F."/>
            <person name="Rensing S.A."/>
            <person name="Schmutz J."/>
            <person name="Symeonidi A."/>
            <person name="Elias M."/>
            <person name="Eveleigh R.J."/>
            <person name="Herman E.K."/>
            <person name="Klute M.J."/>
            <person name="Nakayama T."/>
            <person name="Obornik M."/>
            <person name="Reyes-Prieto A."/>
            <person name="Armbrust E.V."/>
            <person name="Aves S.J."/>
            <person name="Beiko R.G."/>
            <person name="Coutinho P."/>
            <person name="Dacks J.B."/>
            <person name="Durnford D.G."/>
            <person name="Fast N.M."/>
            <person name="Green B.R."/>
            <person name="Grisdale C."/>
            <person name="Hempe F."/>
            <person name="Henrissat B."/>
            <person name="Hoppner M.P."/>
            <person name="Ishida K.-I."/>
            <person name="Kim E."/>
            <person name="Koreny L."/>
            <person name="Kroth P.G."/>
            <person name="Liu Y."/>
            <person name="Malik S.-B."/>
            <person name="Maier U.G."/>
            <person name="McRose D."/>
            <person name="Mock T."/>
            <person name="Neilson J.A."/>
            <person name="Onodera N.T."/>
            <person name="Poole A.M."/>
            <person name="Pritham E.J."/>
            <person name="Richards T.A."/>
            <person name="Rocap G."/>
            <person name="Roy S.W."/>
            <person name="Sarai C."/>
            <person name="Schaack S."/>
            <person name="Shirato S."/>
            <person name="Slamovits C.H."/>
            <person name="Spencer D.F."/>
            <person name="Suzuki S."/>
            <person name="Worden A.Z."/>
            <person name="Zauner S."/>
            <person name="Barry K."/>
            <person name="Bell C."/>
            <person name="Bharti A.K."/>
            <person name="Crow J.A."/>
            <person name="Grimwood J."/>
            <person name="Kramer R."/>
            <person name="Lindquist E."/>
            <person name="Lucas S."/>
            <person name="Salamov A."/>
            <person name="McFadden G.I."/>
            <person name="Lane C.E."/>
            <person name="Keeling P.J."/>
            <person name="Gray M.W."/>
            <person name="Grigoriev I.V."/>
            <person name="Archibald J.M."/>
        </authorList>
    </citation>
    <scope>NUCLEOTIDE SEQUENCE</scope>
    <source>
        <strain evidence="4">CCMP2712</strain>
    </source>
</reference>
<dbReference type="EMBL" id="JH992990">
    <property type="protein sequence ID" value="EKX47406.1"/>
    <property type="molecule type" value="Genomic_DNA"/>
</dbReference>
<dbReference type="EnsemblProtists" id="EKX47406">
    <property type="protein sequence ID" value="EKX47406"/>
    <property type="gene ID" value="GUITHDRAFT_106849"/>
</dbReference>
<name>L1JFZ0_GUITC</name>
<dbReference type="KEGG" id="gtt:GUITHDRAFT_106849"/>
<dbReference type="PaxDb" id="55529-EKX47406"/>
<evidence type="ECO:0000313" key="2">
    <source>
        <dbReference type="EMBL" id="EKX47406.1"/>
    </source>
</evidence>
<reference evidence="2 4" key="1">
    <citation type="journal article" date="2012" name="Nature">
        <title>Algal genomes reveal evolutionary mosaicism and the fate of nucleomorphs.</title>
        <authorList>
            <consortium name="DOE Joint Genome Institute"/>
            <person name="Curtis B.A."/>
            <person name="Tanifuji G."/>
            <person name="Burki F."/>
            <person name="Gruber A."/>
            <person name="Irimia M."/>
            <person name="Maruyama S."/>
            <person name="Arias M.C."/>
            <person name="Ball S.G."/>
            <person name="Gile G.H."/>
            <person name="Hirakawa Y."/>
            <person name="Hopkins J.F."/>
            <person name="Kuo A."/>
            <person name="Rensing S.A."/>
            <person name="Schmutz J."/>
            <person name="Symeonidi A."/>
            <person name="Elias M."/>
            <person name="Eveleigh R.J."/>
            <person name="Herman E.K."/>
            <person name="Klute M.J."/>
            <person name="Nakayama T."/>
            <person name="Obornik M."/>
            <person name="Reyes-Prieto A."/>
            <person name="Armbrust E.V."/>
            <person name="Aves S.J."/>
            <person name="Beiko R.G."/>
            <person name="Coutinho P."/>
            <person name="Dacks J.B."/>
            <person name="Durnford D.G."/>
            <person name="Fast N.M."/>
            <person name="Green B.R."/>
            <person name="Grisdale C.J."/>
            <person name="Hempel F."/>
            <person name="Henrissat B."/>
            <person name="Hoppner M.P."/>
            <person name="Ishida K."/>
            <person name="Kim E."/>
            <person name="Koreny L."/>
            <person name="Kroth P.G."/>
            <person name="Liu Y."/>
            <person name="Malik S.B."/>
            <person name="Maier U.G."/>
            <person name="McRose D."/>
            <person name="Mock T."/>
            <person name="Neilson J.A."/>
            <person name="Onodera N.T."/>
            <person name="Poole A.M."/>
            <person name="Pritham E.J."/>
            <person name="Richards T.A."/>
            <person name="Rocap G."/>
            <person name="Roy S.W."/>
            <person name="Sarai C."/>
            <person name="Schaack S."/>
            <person name="Shirato S."/>
            <person name="Slamovits C.H."/>
            <person name="Spencer D.F."/>
            <person name="Suzuki S."/>
            <person name="Worden A.Z."/>
            <person name="Zauner S."/>
            <person name="Barry K."/>
            <person name="Bell C."/>
            <person name="Bharti A.K."/>
            <person name="Crow J.A."/>
            <person name="Grimwood J."/>
            <person name="Kramer R."/>
            <person name="Lindquist E."/>
            <person name="Lucas S."/>
            <person name="Salamov A."/>
            <person name="McFadden G.I."/>
            <person name="Lane C.E."/>
            <person name="Keeling P.J."/>
            <person name="Gray M.W."/>
            <person name="Grigoriev I.V."/>
            <person name="Archibald J.M."/>
        </authorList>
    </citation>
    <scope>NUCLEOTIDE SEQUENCE</scope>
    <source>
        <strain evidence="2 4">CCMP2712</strain>
    </source>
</reference>
<keyword evidence="4" id="KW-1185">Reference proteome</keyword>